<dbReference type="PROSITE" id="PS00775">
    <property type="entry name" value="GLYCOSYL_HYDROL_F3"/>
    <property type="match status" value="1"/>
</dbReference>
<protein>
    <recommendedName>
        <fullName evidence="3">beta-glucosidase</fullName>
        <ecNumber evidence="3">3.2.1.21</ecNumber>
    </recommendedName>
</protein>
<dbReference type="PRINTS" id="PR00133">
    <property type="entry name" value="GLHYDRLASE3"/>
</dbReference>
<dbReference type="EMBL" id="CP076133">
    <property type="protein sequence ID" value="QWG04285.1"/>
    <property type="molecule type" value="Genomic_DNA"/>
</dbReference>
<dbReference type="GO" id="GO:0008422">
    <property type="term" value="F:beta-glucosidase activity"/>
    <property type="evidence" value="ECO:0007669"/>
    <property type="project" value="UniProtKB-EC"/>
</dbReference>
<comment type="catalytic activity">
    <reaction evidence="1">
        <text>Hydrolysis of terminal, non-reducing beta-D-glucosyl residues with release of beta-D-glucose.</text>
        <dbReference type="EC" id="3.2.1.21"/>
    </reaction>
</comment>
<evidence type="ECO:0000259" key="8">
    <source>
        <dbReference type="SMART" id="SM01217"/>
    </source>
</evidence>
<dbReference type="InterPro" id="IPR019800">
    <property type="entry name" value="Glyco_hydro_3_AS"/>
</dbReference>
<feature type="domain" description="Fibronectin type III-like" evidence="8">
    <location>
        <begin position="630"/>
        <end position="700"/>
    </location>
</feature>
<dbReference type="GO" id="GO:0009251">
    <property type="term" value="P:glucan catabolic process"/>
    <property type="evidence" value="ECO:0007669"/>
    <property type="project" value="TreeGrafter"/>
</dbReference>
<dbReference type="InterPro" id="IPR026891">
    <property type="entry name" value="Fn3-like"/>
</dbReference>
<dbReference type="InterPro" id="IPR002772">
    <property type="entry name" value="Glyco_hydro_3_C"/>
</dbReference>
<dbReference type="AlphaFoldDB" id="A0AAX1NA01"/>
<dbReference type="PANTHER" id="PTHR30620">
    <property type="entry name" value="PERIPLASMIC BETA-GLUCOSIDASE-RELATED"/>
    <property type="match status" value="1"/>
</dbReference>
<dbReference type="SUPFAM" id="SSF51445">
    <property type="entry name" value="(Trans)glycosidases"/>
    <property type="match status" value="1"/>
</dbReference>
<dbReference type="InterPro" id="IPR017853">
    <property type="entry name" value="GH"/>
</dbReference>
<dbReference type="Pfam" id="PF01915">
    <property type="entry name" value="Glyco_hydro_3_C"/>
    <property type="match status" value="1"/>
</dbReference>
<comment type="similarity">
    <text evidence="2 7">Belongs to the glycosyl hydrolase 3 family.</text>
</comment>
<dbReference type="FunFam" id="2.60.40.10:FF:000495">
    <property type="entry name" value="Periplasmic beta-glucosidase"/>
    <property type="match status" value="1"/>
</dbReference>
<sequence>MKKYFFYLLGSLLFLACQEKQQANDSSPKDLNLVKADSVLSLMTLEEKLGQLQQHYVPQIDSLVELEVKKGNVGSILNGRTSFYSVQERNKLQKIAVENSRLGIPILFAHDVIHGYETTFPINLAQSCSWNKELVFKASQVAAKEAAHAGIDWAFAPMVDVSRDARWGRISECYGEDPYLNALFGEAVISGYQGDLQHKDQQVIACLKHYVGYGAAEGGRDYQYTEISKQTLHDTYLPPFEYGITAGALSVMSAFNDISGTPASANPYTLNKVLKDDYNFEGVVVSDWDAVTELILHGSAEDSISAALLALNSGVDMEMKSRSYEQIAQLKLSENLHRKIDQAVKRVLYIKFKSGLFDQPYVDEHQIITKEEKQQFRALVRQSARESMVLLKNSHHLLPIKKDKYKSIAILGPFAEEKELMGWWKSVGDAKNVISPLEGIQNVGINVTTKLQPQTDLIILCLGEQADEFGENNSKINIELAVDQQKILEKLSKTGVEIVTVIFNGRPLALQKELDNSDALLLAWHPGAEAGNALADLLFGDYNPSGRLTTTFPKSTNQIPMYYNHRNSGRPQHDNYKTQHGKPLFPFGFGMSYSEIKYGNPKSVKTEYQKDDSIEITCQIENVSDLSSKETVQLYVQDPVASITQPIRRLIDFKQVDLKAKSAEEVRFSIKKDQLSFWNQNSRNKVFEPGEFIFHIGPNSRDTQSISLLITSANPSQ</sequence>
<dbReference type="Proteomes" id="UP000678679">
    <property type="component" value="Chromosome 2"/>
</dbReference>
<accession>A0AAX1NA01</accession>
<dbReference type="InterPro" id="IPR001764">
    <property type="entry name" value="Glyco_hydro_3_N"/>
</dbReference>
<keyword evidence="6 7" id="KW-0326">Glycosidase</keyword>
<dbReference type="Gene3D" id="3.20.20.300">
    <property type="entry name" value="Glycoside hydrolase, family 3, N-terminal domain"/>
    <property type="match status" value="1"/>
</dbReference>
<evidence type="ECO:0000256" key="2">
    <source>
        <dbReference type="ARBA" id="ARBA00005336"/>
    </source>
</evidence>
<proteinExistence type="inferred from homology"/>
<evidence type="ECO:0000256" key="6">
    <source>
        <dbReference type="ARBA" id="ARBA00023295"/>
    </source>
</evidence>
<dbReference type="InterPro" id="IPR013783">
    <property type="entry name" value="Ig-like_fold"/>
</dbReference>
<evidence type="ECO:0000256" key="1">
    <source>
        <dbReference type="ARBA" id="ARBA00000448"/>
    </source>
</evidence>
<evidence type="ECO:0000313" key="9">
    <source>
        <dbReference type="EMBL" id="QWG04285.1"/>
    </source>
</evidence>
<reference evidence="9 10" key="1">
    <citation type="submission" date="2021-05" db="EMBL/GenBank/DDBJ databases">
        <title>Comparative genomic studies on the polysaccharide-degrading batcterial strains of the Flammeovirga genus.</title>
        <authorList>
            <person name="Zewei F."/>
            <person name="Zheng Z."/>
            <person name="Yu L."/>
            <person name="Ruyue G."/>
            <person name="Yanhong M."/>
            <person name="Yuanyuan C."/>
            <person name="Jingyan G."/>
            <person name="Wenjun H."/>
        </authorList>
    </citation>
    <scope>NUCLEOTIDE SEQUENCE [LARGE SCALE GENOMIC DNA]</scope>
    <source>
        <strain evidence="9 10">NBRC:100898</strain>
    </source>
</reference>
<keyword evidence="10" id="KW-1185">Reference proteome</keyword>
<evidence type="ECO:0000313" key="10">
    <source>
        <dbReference type="Proteomes" id="UP000678679"/>
    </source>
</evidence>
<evidence type="ECO:0000256" key="5">
    <source>
        <dbReference type="ARBA" id="ARBA00022801"/>
    </source>
</evidence>
<dbReference type="SUPFAM" id="SSF52279">
    <property type="entry name" value="Beta-D-glucan exohydrolase, C-terminal domain"/>
    <property type="match status" value="1"/>
</dbReference>
<dbReference type="Pfam" id="PF00933">
    <property type="entry name" value="Glyco_hydro_3"/>
    <property type="match status" value="1"/>
</dbReference>
<dbReference type="Gene3D" id="2.60.40.10">
    <property type="entry name" value="Immunoglobulins"/>
    <property type="match status" value="1"/>
</dbReference>
<dbReference type="RefSeq" id="WP_169663767.1">
    <property type="nucleotide sequence ID" value="NZ_CP076133.1"/>
</dbReference>
<name>A0AAX1NA01_9BACT</name>
<dbReference type="PANTHER" id="PTHR30620:SF16">
    <property type="entry name" value="LYSOSOMAL BETA GLUCOSIDASE"/>
    <property type="match status" value="1"/>
</dbReference>
<dbReference type="EC" id="3.2.1.21" evidence="3"/>
<keyword evidence="4" id="KW-0732">Signal</keyword>
<evidence type="ECO:0000256" key="7">
    <source>
        <dbReference type="RuleBase" id="RU361161"/>
    </source>
</evidence>
<evidence type="ECO:0000256" key="3">
    <source>
        <dbReference type="ARBA" id="ARBA00012744"/>
    </source>
</evidence>
<dbReference type="PROSITE" id="PS51257">
    <property type="entry name" value="PROKAR_LIPOPROTEIN"/>
    <property type="match status" value="1"/>
</dbReference>
<organism evidence="9 10">
    <name type="scientific">Flammeovirga yaeyamensis</name>
    <dbReference type="NCBI Taxonomy" id="367791"/>
    <lineage>
        <taxon>Bacteria</taxon>
        <taxon>Pseudomonadati</taxon>
        <taxon>Bacteroidota</taxon>
        <taxon>Cytophagia</taxon>
        <taxon>Cytophagales</taxon>
        <taxon>Flammeovirgaceae</taxon>
        <taxon>Flammeovirga</taxon>
    </lineage>
</organism>
<evidence type="ECO:0000256" key="4">
    <source>
        <dbReference type="ARBA" id="ARBA00022729"/>
    </source>
</evidence>
<dbReference type="InterPro" id="IPR036962">
    <property type="entry name" value="Glyco_hydro_3_N_sf"/>
</dbReference>
<gene>
    <name evidence="9" type="ORF">KMW28_25670</name>
</gene>
<dbReference type="Pfam" id="PF14310">
    <property type="entry name" value="Fn3-like"/>
    <property type="match status" value="1"/>
</dbReference>
<keyword evidence="5 7" id="KW-0378">Hydrolase</keyword>
<dbReference type="SMART" id="SM01217">
    <property type="entry name" value="Fn3_like"/>
    <property type="match status" value="1"/>
</dbReference>
<dbReference type="Gene3D" id="3.40.50.1700">
    <property type="entry name" value="Glycoside hydrolase family 3 C-terminal domain"/>
    <property type="match status" value="1"/>
</dbReference>
<dbReference type="KEGG" id="fya:KMW28_25670"/>
<dbReference type="InterPro" id="IPR051915">
    <property type="entry name" value="Cellulose_Degrad_GH3"/>
</dbReference>
<dbReference type="InterPro" id="IPR036881">
    <property type="entry name" value="Glyco_hydro_3_C_sf"/>
</dbReference>